<gene>
    <name evidence="3" type="ORF">RM779_32535</name>
</gene>
<evidence type="ECO:0000313" key="3">
    <source>
        <dbReference type="EMBL" id="MDT0447288.1"/>
    </source>
</evidence>
<feature type="domain" description="N-acetyltransferase" evidence="2">
    <location>
        <begin position="26"/>
        <end position="199"/>
    </location>
</feature>
<dbReference type="InterPro" id="IPR000182">
    <property type="entry name" value="GNAT_dom"/>
</dbReference>
<dbReference type="Gene3D" id="3.40.630.30">
    <property type="match status" value="1"/>
</dbReference>
<feature type="region of interest" description="Disordered" evidence="1">
    <location>
        <begin position="1"/>
        <end position="22"/>
    </location>
</feature>
<dbReference type="InterPro" id="IPR016181">
    <property type="entry name" value="Acyl_CoA_acyltransferase"/>
</dbReference>
<reference evidence="4" key="1">
    <citation type="submission" date="2023-07" db="EMBL/GenBank/DDBJ databases">
        <title>30 novel species of actinomycetes from the DSMZ collection.</title>
        <authorList>
            <person name="Nouioui I."/>
        </authorList>
    </citation>
    <scope>NUCLEOTIDE SEQUENCE [LARGE SCALE GENOMIC DNA]</scope>
    <source>
        <strain evidence="4">DSM 41886</strain>
    </source>
</reference>
<feature type="compositionally biased region" description="Low complexity" evidence="1">
    <location>
        <begin position="13"/>
        <end position="22"/>
    </location>
</feature>
<evidence type="ECO:0000259" key="2">
    <source>
        <dbReference type="PROSITE" id="PS51186"/>
    </source>
</evidence>
<dbReference type="PANTHER" id="PTHR43792">
    <property type="entry name" value="GNAT FAMILY, PUTATIVE (AFU_ORTHOLOGUE AFUA_3G00765)-RELATED-RELATED"/>
    <property type="match status" value="1"/>
</dbReference>
<dbReference type="PANTHER" id="PTHR43792:SF16">
    <property type="entry name" value="N-ACETYLTRANSFERASE DOMAIN-CONTAINING PROTEIN"/>
    <property type="match status" value="1"/>
</dbReference>
<name>A0ABU2SES7_9ACTN</name>
<dbReference type="SUPFAM" id="SSF55729">
    <property type="entry name" value="Acyl-CoA N-acyltransferases (Nat)"/>
    <property type="match status" value="1"/>
</dbReference>
<dbReference type="InterPro" id="IPR051531">
    <property type="entry name" value="N-acetyltransferase"/>
</dbReference>
<organism evidence="3 4">
    <name type="scientific">Streptomyces johnsoniae</name>
    <dbReference type="NCBI Taxonomy" id="3075532"/>
    <lineage>
        <taxon>Bacteria</taxon>
        <taxon>Bacillati</taxon>
        <taxon>Actinomycetota</taxon>
        <taxon>Actinomycetes</taxon>
        <taxon>Kitasatosporales</taxon>
        <taxon>Streptomycetaceae</taxon>
        <taxon>Streptomyces</taxon>
    </lineage>
</organism>
<comment type="caution">
    <text evidence="3">The sequence shown here is derived from an EMBL/GenBank/DDBJ whole genome shotgun (WGS) entry which is preliminary data.</text>
</comment>
<evidence type="ECO:0000313" key="4">
    <source>
        <dbReference type="Proteomes" id="UP001183615"/>
    </source>
</evidence>
<feature type="compositionally biased region" description="Basic and acidic residues" evidence="1">
    <location>
        <begin position="1"/>
        <end position="12"/>
    </location>
</feature>
<protein>
    <submittedName>
        <fullName evidence="3">GNAT family N-acetyltransferase</fullName>
    </submittedName>
</protein>
<dbReference type="PROSITE" id="PS51186">
    <property type="entry name" value="GNAT"/>
    <property type="match status" value="1"/>
</dbReference>
<accession>A0ABU2SES7</accession>
<proteinExistence type="predicted"/>
<dbReference type="EMBL" id="JAVREV010000030">
    <property type="protein sequence ID" value="MDT0447288.1"/>
    <property type="molecule type" value="Genomic_DNA"/>
</dbReference>
<dbReference type="Pfam" id="PF13302">
    <property type="entry name" value="Acetyltransf_3"/>
    <property type="match status" value="1"/>
</dbReference>
<keyword evidence="4" id="KW-1185">Reference proteome</keyword>
<sequence length="205" mass="21964">MPTNPADRDRNAPADATGAPAGTARLRLRRLTPADADALAALHGDPAVMRHIDDGRPVPPDVVARETLPALLREYRELPVGHGCFAAEERAGGAFVGWFALRPAATRGLAGGGTELGYRLRPAAWGRGYATEGARAMVAHAFAELGADRLVATTMTVNTGSRRVLEKAGLVLVRTFFEDWPEYIEGAEHGDVEYALTRAEWAARP</sequence>
<evidence type="ECO:0000256" key="1">
    <source>
        <dbReference type="SAM" id="MobiDB-lite"/>
    </source>
</evidence>
<dbReference type="Proteomes" id="UP001183615">
    <property type="component" value="Unassembled WGS sequence"/>
</dbReference>
<dbReference type="RefSeq" id="WP_311621402.1">
    <property type="nucleotide sequence ID" value="NZ_JAVREV010000030.1"/>
</dbReference>